<comment type="catalytic activity">
    <reaction evidence="6">
        <text>DNA(n) + a 2'-deoxyribonucleoside 5'-triphosphate = DNA(n+1) + diphosphate</text>
        <dbReference type="Rhea" id="RHEA:22508"/>
        <dbReference type="Rhea" id="RHEA-COMP:17339"/>
        <dbReference type="Rhea" id="RHEA-COMP:17340"/>
        <dbReference type="ChEBI" id="CHEBI:33019"/>
        <dbReference type="ChEBI" id="CHEBI:61560"/>
        <dbReference type="ChEBI" id="CHEBI:173112"/>
        <dbReference type="EC" id="2.7.7.7"/>
    </reaction>
</comment>
<keyword evidence="3" id="KW-0548">Nucleotidyltransferase</keyword>
<evidence type="ECO:0000256" key="5">
    <source>
        <dbReference type="ARBA" id="ARBA00022932"/>
    </source>
</evidence>
<evidence type="ECO:0000256" key="4">
    <source>
        <dbReference type="ARBA" id="ARBA00022705"/>
    </source>
</evidence>
<dbReference type="InterPro" id="IPR004805">
    <property type="entry name" value="DnaE2/DnaE/PolC"/>
</dbReference>
<feature type="domain" description="Bacterial DNA polymerase III alpha subunit NTPase" evidence="8">
    <location>
        <begin position="241"/>
        <end position="459"/>
    </location>
</feature>
<dbReference type="Pfam" id="PF07733">
    <property type="entry name" value="DNA_pol3_alpha"/>
    <property type="match status" value="1"/>
</dbReference>
<evidence type="ECO:0000256" key="3">
    <source>
        <dbReference type="ARBA" id="ARBA00022695"/>
    </source>
</evidence>
<dbReference type="GO" id="GO:0008408">
    <property type="term" value="F:3'-5' exonuclease activity"/>
    <property type="evidence" value="ECO:0007669"/>
    <property type="project" value="InterPro"/>
</dbReference>
<keyword evidence="2" id="KW-0808">Transferase</keyword>
<evidence type="ECO:0000256" key="2">
    <source>
        <dbReference type="ARBA" id="ARBA00022679"/>
    </source>
</evidence>
<evidence type="ECO:0000259" key="7">
    <source>
        <dbReference type="Pfam" id="PF02811"/>
    </source>
</evidence>
<dbReference type="STRING" id="1703779.AMJ83_03870"/>
<dbReference type="Gene3D" id="1.10.150.870">
    <property type="match status" value="1"/>
</dbReference>
<accession>A0A0S8FUB0</accession>
<dbReference type="InterPro" id="IPR029460">
    <property type="entry name" value="DNAPol_HHH"/>
</dbReference>
<feature type="domain" description="PHP" evidence="7">
    <location>
        <begin position="11"/>
        <end position="117"/>
    </location>
</feature>
<dbReference type="Pfam" id="PF14579">
    <property type="entry name" value="HHH_6"/>
    <property type="match status" value="1"/>
</dbReference>
<dbReference type="AlphaFoldDB" id="A0A0S8FUB0"/>
<dbReference type="EC" id="2.7.7.7" evidence="1"/>
<dbReference type="Gene3D" id="3.20.20.140">
    <property type="entry name" value="Metal-dependent hydrolases"/>
    <property type="match status" value="1"/>
</dbReference>
<gene>
    <name evidence="11" type="ORF">AMJ83_03870</name>
</gene>
<evidence type="ECO:0000313" key="12">
    <source>
        <dbReference type="Proteomes" id="UP000051373"/>
    </source>
</evidence>
<comment type="caution">
    <text evidence="11">The sequence shown here is derived from an EMBL/GenBank/DDBJ whole genome shotgun (WGS) entry which is preliminary data.</text>
</comment>
<dbReference type="InterPro" id="IPR040982">
    <property type="entry name" value="DNA_pol3_finger"/>
</dbReference>
<proteinExistence type="predicted"/>
<keyword evidence="4" id="KW-0235">DNA replication</keyword>
<keyword evidence="5" id="KW-0239">DNA-directed DNA polymerase</keyword>
<feature type="domain" description="DNA polymerase helix-hairpin-helix motif" evidence="9">
    <location>
        <begin position="687"/>
        <end position="764"/>
    </location>
</feature>
<protein>
    <recommendedName>
        <fullName evidence="1">DNA-directed DNA polymerase</fullName>
        <ecNumber evidence="1">2.7.7.7</ecNumber>
    </recommendedName>
</protein>
<evidence type="ECO:0000259" key="10">
    <source>
        <dbReference type="Pfam" id="PF17657"/>
    </source>
</evidence>
<feature type="domain" description="DNA polymerase III alpha subunit finger" evidence="10">
    <location>
        <begin position="471"/>
        <end position="613"/>
    </location>
</feature>
<dbReference type="Pfam" id="PF17657">
    <property type="entry name" value="DNA_pol3_finger"/>
    <property type="match status" value="1"/>
</dbReference>
<dbReference type="EMBL" id="LJUJ01000005">
    <property type="protein sequence ID" value="KPK64142.1"/>
    <property type="molecule type" value="Genomic_DNA"/>
</dbReference>
<name>A0A0S8FUB0_UNCW3</name>
<organism evidence="11 12">
    <name type="scientific">candidate division WOR_3 bacterium SM23_42</name>
    <dbReference type="NCBI Taxonomy" id="1703779"/>
    <lineage>
        <taxon>Bacteria</taxon>
        <taxon>Bacteria division WOR-3</taxon>
    </lineage>
</organism>
<sequence length="927" mass="107010">MATPYTPLLYHSNYGVGGSDFKTLFKYLKKYNLNSCGIVDVTLFGLHEFIKYAKTYDIKPIIGTKIPFIEEAGSKTYLLIQNENGYKNLCKIITNISFKNIDINHIEEHAEGLVLLSNSKKMLKELGPSFAMKYYLLLPYHSIIDNTFPPVAANEIFYVSKKEKTLYKLMCAIKDNAYEHKPGMPNNLLQREKFSRVFADYPTAVRNNIRLTEMCDYIPENRGWIFPASNQDLSEIIRSNSRNLTSKERRRLDYEYRVVVDTGFAPHFSLVYHLKEFALQKGIGMNVRGSAASSFILYALGLSITNPLKHNLPFERFLNPQRSEPPDIDVDVEFNQRERLIKEIYKKFGSDHVAHISVVNRFKRRASFRETARACGISPRELRNIKNHLEEKTIQDIHDMSESIIGYPHYFSCHPSGIVITPKTICNYVPLYPSPADQVTHLDKDGVEMVGLVKIDILGVRGFPELYLSKEKIDFNDPKVYQFIGTAKTLGCFQIESPMVRYMLKRIKPKTAMDIANAIAIIRPGPAQGGMKERFLKRIKGEERIEYPHPKLRNALYDTLGIPVYQEQILQIAHDFAHFSLSEGDMLRRAMTKARNPNSMKDLKEIFFSKAKTMGYRDKDIEPVWDRIRSFSSFGFNKAHSITYATLAYLSAYQKFYEPLKFFCQVINNKGGYYPTGAYINEARRWGISILAPDVNKSEEKFTVFKSSLLTGLDEIRELSTGTIKRIMKLRPFKDGRDFFYRARPSIDEGISLIKSKSLDAFKHTWPELYFLLLDSKIPRETIPDFIEKPPKISDFNSEVKLLDQLKTIEFIPEKHILEIFYPKRNVYISDLPKKRGARIIGTLITRRTIRTRNNKLMCFLTIDDETDILEVVIFPDKYNSGKIGPVMQIVGTMQDDSLIADAYTILPITQNRVEERITYERFAHRA</sequence>
<dbReference type="Proteomes" id="UP000051373">
    <property type="component" value="Unassembled WGS sequence"/>
</dbReference>
<dbReference type="InterPro" id="IPR004013">
    <property type="entry name" value="PHP_dom"/>
</dbReference>
<evidence type="ECO:0000313" key="11">
    <source>
        <dbReference type="EMBL" id="KPK64142.1"/>
    </source>
</evidence>
<evidence type="ECO:0000259" key="9">
    <source>
        <dbReference type="Pfam" id="PF14579"/>
    </source>
</evidence>
<evidence type="ECO:0000259" key="8">
    <source>
        <dbReference type="Pfam" id="PF07733"/>
    </source>
</evidence>
<dbReference type="InterPro" id="IPR011708">
    <property type="entry name" value="DNA_pol3_alpha_NTPase_dom"/>
</dbReference>
<dbReference type="CDD" id="cd04485">
    <property type="entry name" value="DnaE_OBF"/>
    <property type="match status" value="1"/>
</dbReference>
<dbReference type="Pfam" id="PF02811">
    <property type="entry name" value="PHP"/>
    <property type="match status" value="1"/>
</dbReference>
<dbReference type="GO" id="GO:0003887">
    <property type="term" value="F:DNA-directed DNA polymerase activity"/>
    <property type="evidence" value="ECO:0007669"/>
    <property type="project" value="UniProtKB-KW"/>
</dbReference>
<dbReference type="PANTHER" id="PTHR32294">
    <property type="entry name" value="DNA POLYMERASE III SUBUNIT ALPHA"/>
    <property type="match status" value="1"/>
</dbReference>
<evidence type="ECO:0000256" key="6">
    <source>
        <dbReference type="ARBA" id="ARBA00049244"/>
    </source>
</evidence>
<dbReference type="GO" id="GO:0006260">
    <property type="term" value="P:DNA replication"/>
    <property type="evidence" value="ECO:0007669"/>
    <property type="project" value="UniProtKB-KW"/>
</dbReference>
<reference evidence="11 12" key="1">
    <citation type="journal article" date="2015" name="Microbiome">
        <title>Genomic resolution of linkages in carbon, nitrogen, and sulfur cycling among widespread estuary sediment bacteria.</title>
        <authorList>
            <person name="Baker B.J."/>
            <person name="Lazar C.S."/>
            <person name="Teske A.P."/>
            <person name="Dick G.J."/>
        </authorList>
    </citation>
    <scope>NUCLEOTIDE SEQUENCE [LARGE SCALE GENOMIC DNA]</scope>
    <source>
        <strain evidence="11">SM23_42</strain>
    </source>
</reference>
<evidence type="ECO:0000256" key="1">
    <source>
        <dbReference type="ARBA" id="ARBA00012417"/>
    </source>
</evidence>